<keyword evidence="3 8" id="KW-0808">Transferase</keyword>
<evidence type="ECO:0000256" key="6">
    <source>
        <dbReference type="PIRSR" id="PIRSR003085-1"/>
    </source>
</evidence>
<dbReference type="GO" id="GO:0032259">
    <property type="term" value="P:methylation"/>
    <property type="evidence" value="ECO:0007669"/>
    <property type="project" value="UniProtKB-KW"/>
</dbReference>
<reference evidence="8 9" key="1">
    <citation type="submission" date="2020-08" db="EMBL/GenBank/DDBJ databases">
        <title>Sequencing the genomes of 1000 actinobacteria strains.</title>
        <authorList>
            <person name="Klenk H.-P."/>
        </authorList>
    </citation>
    <scope>NUCLEOTIDE SEQUENCE [LARGE SCALE GENOMIC DNA]</scope>
    <source>
        <strain evidence="8 9">DSM 41654</strain>
    </source>
</reference>
<evidence type="ECO:0000256" key="1">
    <source>
        <dbReference type="ARBA" id="ARBA00010815"/>
    </source>
</evidence>
<feature type="binding site" evidence="7">
    <location>
        <begin position="78"/>
        <end position="86"/>
    </location>
    <ligand>
        <name>S-adenosyl-L-methionine</name>
        <dbReference type="ChEBI" id="CHEBI:59789"/>
    </ligand>
</feature>
<keyword evidence="9" id="KW-1185">Reference proteome</keyword>
<comment type="caution">
    <text evidence="8">The sequence shown here is derived from an EMBL/GenBank/DDBJ whole genome shotgun (WGS) entry which is preliminary data.</text>
</comment>
<dbReference type="InterPro" id="IPR003333">
    <property type="entry name" value="CMAS"/>
</dbReference>
<dbReference type="AlphaFoldDB" id="A0A7W7R8T1"/>
<proteinExistence type="inferred from homology"/>
<dbReference type="PANTHER" id="PTHR43667:SF1">
    <property type="entry name" value="CYCLOPROPANE-FATTY-ACYL-PHOSPHOLIPID SYNTHASE"/>
    <property type="match status" value="1"/>
</dbReference>
<dbReference type="SUPFAM" id="SSF53335">
    <property type="entry name" value="S-adenosyl-L-methionine-dependent methyltransferases"/>
    <property type="match status" value="1"/>
</dbReference>
<dbReference type="GO" id="GO:0008610">
    <property type="term" value="P:lipid biosynthetic process"/>
    <property type="evidence" value="ECO:0007669"/>
    <property type="project" value="InterPro"/>
</dbReference>
<dbReference type="RefSeq" id="WP_184943931.1">
    <property type="nucleotide sequence ID" value="NZ_JACHJV010000002.1"/>
</dbReference>
<comment type="similarity">
    <text evidence="1">Belongs to the CFA/CMAS family.</text>
</comment>
<dbReference type="CDD" id="cd02440">
    <property type="entry name" value="AdoMet_MTases"/>
    <property type="match status" value="1"/>
</dbReference>
<accession>A0A7W7R8T1</accession>
<dbReference type="InterPro" id="IPR050723">
    <property type="entry name" value="CFA/CMAS"/>
</dbReference>
<dbReference type="Pfam" id="PF02353">
    <property type="entry name" value="CMAS"/>
    <property type="match status" value="1"/>
</dbReference>
<evidence type="ECO:0000256" key="3">
    <source>
        <dbReference type="ARBA" id="ARBA00022679"/>
    </source>
</evidence>
<name>A0A7W7R8T1_KITKI</name>
<evidence type="ECO:0000256" key="2">
    <source>
        <dbReference type="ARBA" id="ARBA00022603"/>
    </source>
</evidence>
<feature type="binding site" evidence="7">
    <location>
        <begin position="34"/>
        <end position="35"/>
    </location>
    <ligand>
        <name>S-adenosyl-L-methionine</name>
        <dbReference type="ChEBI" id="CHEBI:59789"/>
    </ligand>
</feature>
<dbReference type="Gene3D" id="3.40.50.150">
    <property type="entry name" value="Vaccinia Virus protein VP39"/>
    <property type="match status" value="1"/>
</dbReference>
<dbReference type="EMBL" id="JACHJV010000002">
    <property type="protein sequence ID" value="MBB4927528.1"/>
    <property type="molecule type" value="Genomic_DNA"/>
</dbReference>
<evidence type="ECO:0000313" key="9">
    <source>
        <dbReference type="Proteomes" id="UP000540506"/>
    </source>
</evidence>
<dbReference type="PANTHER" id="PTHR43667">
    <property type="entry name" value="CYCLOPROPANE-FATTY-ACYL-PHOSPHOLIPID SYNTHASE"/>
    <property type="match status" value="1"/>
</dbReference>
<protein>
    <submittedName>
        <fullName evidence="8">Cyclopropane-fatty-acyl-phospholipid synthase</fullName>
        <ecNumber evidence="8">2.1.1.79</ecNumber>
    </submittedName>
</protein>
<dbReference type="InterPro" id="IPR029063">
    <property type="entry name" value="SAM-dependent_MTases_sf"/>
</dbReference>
<dbReference type="EC" id="2.1.1.79" evidence="8"/>
<evidence type="ECO:0000256" key="7">
    <source>
        <dbReference type="PIRSR" id="PIRSR003085-2"/>
    </source>
</evidence>
<gene>
    <name evidence="8" type="ORF">FHR34_006623</name>
</gene>
<dbReference type="PIRSF" id="PIRSF003085">
    <property type="entry name" value="CMAS"/>
    <property type="match status" value="1"/>
</dbReference>
<dbReference type="Proteomes" id="UP000540506">
    <property type="component" value="Unassembled WGS sequence"/>
</dbReference>
<organism evidence="8 9">
    <name type="scientific">Kitasatospora kifunensis</name>
    <name type="common">Streptomyces kifunensis</name>
    <dbReference type="NCBI Taxonomy" id="58351"/>
    <lineage>
        <taxon>Bacteria</taxon>
        <taxon>Bacillati</taxon>
        <taxon>Actinomycetota</taxon>
        <taxon>Actinomycetes</taxon>
        <taxon>Kitasatosporales</taxon>
        <taxon>Streptomycetaceae</taxon>
        <taxon>Kitasatospora</taxon>
    </lineage>
</organism>
<evidence type="ECO:0000256" key="4">
    <source>
        <dbReference type="ARBA" id="ARBA00022691"/>
    </source>
</evidence>
<keyword evidence="5" id="KW-0443">Lipid metabolism</keyword>
<feature type="active site" evidence="6">
    <location>
        <position position="275"/>
    </location>
</feature>
<feature type="binding site" evidence="7">
    <location>
        <begin position="129"/>
        <end position="130"/>
    </location>
    <ligand>
        <name>S-adenosyl-L-methionine</name>
        <dbReference type="ChEBI" id="CHEBI:59789"/>
    </ligand>
</feature>
<sequence>MTDTALDPAAADIEYHYDVGNEFYALWLDETLTYSAARWDGIGPDEPEATALASAQRAKFAHHLDTVGASCPAGGFNLLDVGCGWGGLMDFGAASGRVTEAKGLTLSRAQFQYVEAHARPGVRVELTNWEDHRPERLYDGIISVGAFEHFAAPGTAREERIRSYRAYFERCHQWLRPGGRMSLQTIAYDSVTGPDGPVGSFVTKDVFPGGQLPRLSEIAEACDPYFSVTALHSCADDYARTLAVWSKRLSRAQQEARELVGPEVLRRYRLYLRVCETTFLRRAATVYRIGFQRRDEPLRTICG</sequence>
<evidence type="ECO:0000256" key="5">
    <source>
        <dbReference type="ARBA" id="ARBA00023098"/>
    </source>
</evidence>
<keyword evidence="4" id="KW-0949">S-adenosyl-L-methionine</keyword>
<keyword evidence="2 8" id="KW-0489">Methyltransferase</keyword>
<feature type="binding site" evidence="7">
    <location>
        <begin position="105"/>
        <end position="110"/>
    </location>
    <ligand>
        <name>S-adenosyl-L-methionine</name>
        <dbReference type="ChEBI" id="CHEBI:59789"/>
    </ligand>
</feature>
<evidence type="ECO:0000313" key="8">
    <source>
        <dbReference type="EMBL" id="MBB4927528.1"/>
    </source>
</evidence>
<dbReference type="GO" id="GO:0008825">
    <property type="term" value="F:cyclopropane-fatty-acyl-phospholipid synthase activity"/>
    <property type="evidence" value="ECO:0007669"/>
    <property type="project" value="UniProtKB-EC"/>
</dbReference>